<sequence>MIDSKRHLVIRSCWVDYSMVYFISLTILILAAYIHLLHVLIFYSSELFPLEIEYAFRLLISLYATNCYHPVPAVFSHGKRAAIVFGTLKAKTYPAVNQTMVASGSLCFMV</sequence>
<dbReference type="EMBL" id="CM042017">
    <property type="protein sequence ID" value="KAI3689649.1"/>
    <property type="molecule type" value="Genomic_DNA"/>
</dbReference>
<dbReference type="Proteomes" id="UP001055811">
    <property type="component" value="Linkage Group LG09"/>
</dbReference>
<reference evidence="2" key="1">
    <citation type="journal article" date="2022" name="Mol. Ecol. Resour.">
        <title>The genomes of chicory, endive, great burdock and yacon provide insights into Asteraceae palaeo-polyploidization history and plant inulin production.</title>
        <authorList>
            <person name="Fan W."/>
            <person name="Wang S."/>
            <person name="Wang H."/>
            <person name="Wang A."/>
            <person name="Jiang F."/>
            <person name="Liu H."/>
            <person name="Zhao H."/>
            <person name="Xu D."/>
            <person name="Zhang Y."/>
        </authorList>
    </citation>
    <scope>NUCLEOTIDE SEQUENCE [LARGE SCALE GENOMIC DNA]</scope>
    <source>
        <strain evidence="2">cv. Punajuju</strain>
    </source>
</reference>
<name>A0ACB8YXH0_CICIN</name>
<gene>
    <name evidence="1" type="ORF">L2E82_47613</name>
</gene>
<reference evidence="1 2" key="2">
    <citation type="journal article" date="2022" name="Mol. Ecol. Resour.">
        <title>The genomes of chicory, endive, great burdock and yacon provide insights into Asteraceae paleo-polyploidization history and plant inulin production.</title>
        <authorList>
            <person name="Fan W."/>
            <person name="Wang S."/>
            <person name="Wang H."/>
            <person name="Wang A."/>
            <person name="Jiang F."/>
            <person name="Liu H."/>
            <person name="Zhao H."/>
            <person name="Xu D."/>
            <person name="Zhang Y."/>
        </authorList>
    </citation>
    <scope>NUCLEOTIDE SEQUENCE [LARGE SCALE GENOMIC DNA]</scope>
    <source>
        <strain evidence="2">cv. Punajuju</strain>
        <tissue evidence="1">Leaves</tissue>
    </source>
</reference>
<evidence type="ECO:0000313" key="1">
    <source>
        <dbReference type="EMBL" id="KAI3689649.1"/>
    </source>
</evidence>
<protein>
    <submittedName>
        <fullName evidence="1">Uncharacterized protein</fullName>
    </submittedName>
</protein>
<organism evidence="1 2">
    <name type="scientific">Cichorium intybus</name>
    <name type="common">Chicory</name>
    <dbReference type="NCBI Taxonomy" id="13427"/>
    <lineage>
        <taxon>Eukaryota</taxon>
        <taxon>Viridiplantae</taxon>
        <taxon>Streptophyta</taxon>
        <taxon>Embryophyta</taxon>
        <taxon>Tracheophyta</taxon>
        <taxon>Spermatophyta</taxon>
        <taxon>Magnoliopsida</taxon>
        <taxon>eudicotyledons</taxon>
        <taxon>Gunneridae</taxon>
        <taxon>Pentapetalae</taxon>
        <taxon>asterids</taxon>
        <taxon>campanulids</taxon>
        <taxon>Asterales</taxon>
        <taxon>Asteraceae</taxon>
        <taxon>Cichorioideae</taxon>
        <taxon>Cichorieae</taxon>
        <taxon>Cichoriinae</taxon>
        <taxon>Cichorium</taxon>
    </lineage>
</organism>
<evidence type="ECO:0000313" key="2">
    <source>
        <dbReference type="Proteomes" id="UP001055811"/>
    </source>
</evidence>
<accession>A0ACB8YXH0</accession>
<keyword evidence="2" id="KW-1185">Reference proteome</keyword>
<proteinExistence type="predicted"/>
<comment type="caution">
    <text evidence="1">The sequence shown here is derived from an EMBL/GenBank/DDBJ whole genome shotgun (WGS) entry which is preliminary data.</text>
</comment>